<gene>
    <name evidence="14" type="ORF">AS592_05060</name>
</gene>
<evidence type="ECO:0000256" key="10">
    <source>
        <dbReference type="ARBA" id="ARBA00029409"/>
    </source>
</evidence>
<evidence type="ECO:0000259" key="13">
    <source>
        <dbReference type="PROSITE" id="PS00794"/>
    </source>
</evidence>
<dbReference type="Pfam" id="PF01288">
    <property type="entry name" value="HPPK"/>
    <property type="match status" value="1"/>
</dbReference>
<comment type="caution">
    <text evidence="14">The sequence shown here is derived from an EMBL/GenBank/DDBJ whole genome shotgun (WGS) entry which is preliminary data.</text>
</comment>
<dbReference type="GO" id="GO:0005524">
    <property type="term" value="F:ATP binding"/>
    <property type="evidence" value="ECO:0007669"/>
    <property type="project" value="UniProtKB-KW"/>
</dbReference>
<dbReference type="GO" id="GO:0046654">
    <property type="term" value="P:tetrahydrofolate biosynthetic process"/>
    <property type="evidence" value="ECO:0007669"/>
    <property type="project" value="UniProtKB-UniPathway"/>
</dbReference>
<dbReference type="Proteomes" id="UP000075359">
    <property type="component" value="Unassembled WGS sequence"/>
</dbReference>
<comment type="similarity">
    <text evidence="2">Belongs to the HPPK family.</text>
</comment>
<comment type="pathway">
    <text evidence="1">Cofactor biosynthesis; tetrahydrofolate biosynthesis; 2-amino-4-hydroxy-6-hydroxymethyl-7,8-dihydropteridine diphosphate from 7,8-dihydroneopterin triphosphate: step 4/4.</text>
</comment>
<dbReference type="SUPFAM" id="SSF55083">
    <property type="entry name" value="6-hydroxymethyl-7,8-dihydropterin pyrophosphokinase, HPPK"/>
    <property type="match status" value="1"/>
</dbReference>
<evidence type="ECO:0000256" key="7">
    <source>
        <dbReference type="ARBA" id="ARBA00022777"/>
    </source>
</evidence>
<name>A0A151CEN9_9BACT</name>
<dbReference type="GO" id="GO:0003848">
    <property type="term" value="F:2-amino-4-hydroxy-6-hydroxymethyldihydropteridine diphosphokinase activity"/>
    <property type="evidence" value="ECO:0007669"/>
    <property type="project" value="UniProtKB-EC"/>
</dbReference>
<keyword evidence="6" id="KW-0547">Nucleotide-binding</keyword>
<dbReference type="EMBL" id="LNKT01000056">
    <property type="protein sequence ID" value="KYJ85957.1"/>
    <property type="molecule type" value="Genomic_DNA"/>
</dbReference>
<evidence type="ECO:0000256" key="1">
    <source>
        <dbReference type="ARBA" id="ARBA00005051"/>
    </source>
</evidence>
<keyword evidence="5" id="KW-0808">Transferase</keyword>
<dbReference type="GO" id="GO:0016301">
    <property type="term" value="F:kinase activity"/>
    <property type="evidence" value="ECO:0007669"/>
    <property type="project" value="UniProtKB-KW"/>
</dbReference>
<dbReference type="InterPro" id="IPR035907">
    <property type="entry name" value="Hppk_sf"/>
</dbReference>
<dbReference type="Gene3D" id="3.30.70.560">
    <property type="entry name" value="7,8-Dihydro-6-hydroxymethylpterin-pyrophosphokinase HPPK"/>
    <property type="match status" value="1"/>
</dbReference>
<dbReference type="PANTHER" id="PTHR43071">
    <property type="entry name" value="2-AMINO-4-HYDROXY-6-HYDROXYMETHYLDIHYDROPTERIDINE PYROPHOSPHOKINASE"/>
    <property type="match status" value="1"/>
</dbReference>
<evidence type="ECO:0000256" key="9">
    <source>
        <dbReference type="ARBA" id="ARBA00022909"/>
    </source>
</evidence>
<dbReference type="GO" id="GO:0046656">
    <property type="term" value="P:folic acid biosynthetic process"/>
    <property type="evidence" value="ECO:0007669"/>
    <property type="project" value="UniProtKB-KW"/>
</dbReference>
<evidence type="ECO:0000313" key="14">
    <source>
        <dbReference type="EMBL" id="KYJ85957.1"/>
    </source>
</evidence>
<evidence type="ECO:0000256" key="11">
    <source>
        <dbReference type="ARBA" id="ARBA00029766"/>
    </source>
</evidence>
<evidence type="ECO:0000256" key="5">
    <source>
        <dbReference type="ARBA" id="ARBA00022679"/>
    </source>
</evidence>
<keyword evidence="9" id="KW-0289">Folate biosynthesis</keyword>
<comment type="function">
    <text evidence="10">Catalyzes the transfer of pyrophosphate from adenosine triphosphate (ATP) to 6-hydroxymethyl-7,8-dihydropterin, an enzymatic step in folate biosynthesis pathway.</text>
</comment>
<sequence>MVKRKKLNQDLTLIFTPHFPYNTNSNSRMRYRALLGIGGNVGDVLRRFEHLFWYLKASRYVHLLESSPILENPPFGFLEQNDFLNAVMLIETDLTPKQLLRYVLRTEKRFGRKRLFKDGPRTLDIDLIFYEDITMESRELTLPHPAWMQRSSVLIPLSHMSRQRCTLNESKKTKVR</sequence>
<dbReference type="CDD" id="cd00483">
    <property type="entry name" value="HPPK"/>
    <property type="match status" value="1"/>
</dbReference>
<evidence type="ECO:0000313" key="15">
    <source>
        <dbReference type="Proteomes" id="UP000075359"/>
    </source>
</evidence>
<evidence type="ECO:0000256" key="8">
    <source>
        <dbReference type="ARBA" id="ARBA00022840"/>
    </source>
</evidence>
<evidence type="ECO:0000256" key="6">
    <source>
        <dbReference type="ARBA" id="ARBA00022741"/>
    </source>
</evidence>
<dbReference type="PANTHER" id="PTHR43071:SF1">
    <property type="entry name" value="2-AMINO-4-HYDROXY-6-HYDROXYMETHYLDIHYDROPTERIDINE PYROPHOSPHOKINASE"/>
    <property type="match status" value="1"/>
</dbReference>
<evidence type="ECO:0000256" key="4">
    <source>
        <dbReference type="ARBA" id="ARBA00016218"/>
    </source>
</evidence>
<dbReference type="PROSITE" id="PS00794">
    <property type="entry name" value="HPPK"/>
    <property type="match status" value="1"/>
</dbReference>
<keyword evidence="8" id="KW-0067">ATP-binding</keyword>
<accession>A0A151CEN9</accession>
<organism evidence="14 15">
    <name type="scientific">Sulfurovum riftiae</name>
    <dbReference type="NCBI Taxonomy" id="1630136"/>
    <lineage>
        <taxon>Bacteria</taxon>
        <taxon>Pseudomonadati</taxon>
        <taxon>Campylobacterota</taxon>
        <taxon>Epsilonproteobacteria</taxon>
        <taxon>Campylobacterales</taxon>
        <taxon>Sulfurovaceae</taxon>
        <taxon>Sulfurovum</taxon>
    </lineage>
</organism>
<dbReference type="OrthoDB" id="9808041at2"/>
<protein>
    <recommendedName>
        <fullName evidence="4">2-amino-4-hydroxy-6-hydroxymethyldihydropteridine pyrophosphokinase</fullName>
        <ecNumber evidence="3">2.7.6.3</ecNumber>
    </recommendedName>
    <alternativeName>
        <fullName evidence="11">6-hydroxymethyl-7,8-dihydropterin pyrophosphokinase</fullName>
    </alternativeName>
    <alternativeName>
        <fullName evidence="12">7,8-dihydro-6-hydroxymethylpterin-pyrophosphokinase</fullName>
    </alternativeName>
</protein>
<dbReference type="AlphaFoldDB" id="A0A151CEN9"/>
<dbReference type="STRING" id="1630136.AS592_05060"/>
<feature type="domain" description="7,8-dihydro-6-hydroxymethylpterin-pyrophosphokinase" evidence="13">
    <location>
        <begin position="117"/>
        <end position="128"/>
    </location>
</feature>
<dbReference type="NCBIfam" id="TIGR01498">
    <property type="entry name" value="folK"/>
    <property type="match status" value="1"/>
</dbReference>
<evidence type="ECO:0000256" key="3">
    <source>
        <dbReference type="ARBA" id="ARBA00013253"/>
    </source>
</evidence>
<keyword evidence="15" id="KW-1185">Reference proteome</keyword>
<evidence type="ECO:0000256" key="12">
    <source>
        <dbReference type="ARBA" id="ARBA00033413"/>
    </source>
</evidence>
<keyword evidence="7 14" id="KW-0418">Kinase</keyword>
<proteinExistence type="inferred from homology"/>
<dbReference type="InterPro" id="IPR000550">
    <property type="entry name" value="Hppk"/>
</dbReference>
<dbReference type="UniPathway" id="UPA00077">
    <property type="reaction ID" value="UER00155"/>
</dbReference>
<evidence type="ECO:0000256" key="2">
    <source>
        <dbReference type="ARBA" id="ARBA00005810"/>
    </source>
</evidence>
<reference evidence="14 15" key="1">
    <citation type="submission" date="2015-11" db="EMBL/GenBank/DDBJ databases">
        <title>Draft genome of Sulfurovum riftiae 1812E, a member of the Epsilonproteobacteria isolated from the tube of the deep-sea hydrothermal vent tubewom Riftia pachyptila.</title>
        <authorList>
            <person name="Vetriani C."/>
            <person name="Giovannelli D."/>
        </authorList>
    </citation>
    <scope>NUCLEOTIDE SEQUENCE [LARGE SCALE GENOMIC DNA]</scope>
    <source>
        <strain evidence="14 15">1812E</strain>
    </source>
</reference>
<dbReference type="EC" id="2.7.6.3" evidence="3"/>